<feature type="transmembrane region" description="Helical" evidence="1">
    <location>
        <begin position="259"/>
        <end position="278"/>
    </location>
</feature>
<dbReference type="GO" id="GO:0016740">
    <property type="term" value="F:transferase activity"/>
    <property type="evidence" value="ECO:0007669"/>
    <property type="project" value="UniProtKB-KW"/>
</dbReference>
<dbReference type="AlphaFoldDB" id="A0A3M9MEN8"/>
<organism evidence="3 4">
    <name type="scientific">Flexivirga caeni</name>
    <dbReference type="NCBI Taxonomy" id="2294115"/>
    <lineage>
        <taxon>Bacteria</taxon>
        <taxon>Bacillati</taxon>
        <taxon>Actinomycetota</taxon>
        <taxon>Actinomycetes</taxon>
        <taxon>Micrococcales</taxon>
        <taxon>Dermacoccaceae</taxon>
        <taxon>Flexivirga</taxon>
    </lineage>
</organism>
<dbReference type="OrthoDB" id="1757142at2"/>
<dbReference type="Proteomes" id="UP000271678">
    <property type="component" value="Unassembled WGS sequence"/>
</dbReference>
<dbReference type="CDD" id="cd02525">
    <property type="entry name" value="Succinoglycan_BP_ExoA"/>
    <property type="match status" value="1"/>
</dbReference>
<evidence type="ECO:0000256" key="1">
    <source>
        <dbReference type="SAM" id="Phobius"/>
    </source>
</evidence>
<dbReference type="EMBL" id="RJJQ01000005">
    <property type="protein sequence ID" value="RNI23303.1"/>
    <property type="molecule type" value="Genomic_DNA"/>
</dbReference>
<feature type="domain" description="Glycosyltransferase 2-like" evidence="2">
    <location>
        <begin position="1"/>
        <end position="128"/>
    </location>
</feature>
<comment type="caution">
    <text evidence="3">The sequence shown here is derived from an EMBL/GenBank/DDBJ whole genome shotgun (WGS) entry which is preliminary data.</text>
</comment>
<dbReference type="InterPro" id="IPR050834">
    <property type="entry name" value="Glycosyltransf_2"/>
</dbReference>
<accession>A0A3M9MEN8</accession>
<evidence type="ECO:0000313" key="3">
    <source>
        <dbReference type="EMBL" id="RNI23303.1"/>
    </source>
</evidence>
<sequence length="316" mass="33484">MPILNEERHLAESVTAILAQDVPCPIEVVLALGPSSDATDVVAEALHHADSRVRLVRNPSGRTPDALNAAIAASSYDVIARVDGHGILSDGYLATALRTLEDTGAANVGGIMDAEGTTDFERAVAVAMKSKLGVGGAKFKLGGAAGPAETVYLGVFRRSWLDRVGGYDARFTRAQDWEMNFRICAAGGLVWFTPDLTVTYRPRGSVRALARQYRQYGQWRRVVARRHPGSISARYLAPPAAVAAIAVGTVGGFVWRPLWVIPAGYAGAVTIGGLAISAGSPPAVRLRVPAVLATMHLTWGFGFLTSRIRIADGPSD</sequence>
<dbReference type="InterPro" id="IPR001173">
    <property type="entry name" value="Glyco_trans_2-like"/>
</dbReference>
<keyword evidence="4" id="KW-1185">Reference proteome</keyword>
<dbReference type="Pfam" id="PF00535">
    <property type="entry name" value="Glycos_transf_2"/>
    <property type="match status" value="1"/>
</dbReference>
<reference evidence="3 4" key="1">
    <citation type="submission" date="2018-11" db="EMBL/GenBank/DDBJ databases">
        <title>Draft genome of Simplicispira Flexivirga sp. BO-16.</title>
        <authorList>
            <person name="Im W.T."/>
        </authorList>
    </citation>
    <scope>NUCLEOTIDE SEQUENCE [LARGE SCALE GENOMIC DNA]</scope>
    <source>
        <strain evidence="3 4">BO-16</strain>
    </source>
</reference>
<keyword evidence="1" id="KW-0472">Membrane</keyword>
<dbReference type="InterPro" id="IPR029044">
    <property type="entry name" value="Nucleotide-diphossugar_trans"/>
</dbReference>
<proteinExistence type="predicted"/>
<gene>
    <name evidence="3" type="ORF">EFY87_06915</name>
</gene>
<keyword evidence="1" id="KW-0812">Transmembrane</keyword>
<dbReference type="SUPFAM" id="SSF53448">
    <property type="entry name" value="Nucleotide-diphospho-sugar transferases"/>
    <property type="match status" value="1"/>
</dbReference>
<keyword evidence="3" id="KW-0808">Transferase</keyword>
<feature type="transmembrane region" description="Helical" evidence="1">
    <location>
        <begin position="290"/>
        <end position="310"/>
    </location>
</feature>
<evidence type="ECO:0000259" key="2">
    <source>
        <dbReference type="Pfam" id="PF00535"/>
    </source>
</evidence>
<dbReference type="PANTHER" id="PTHR43685">
    <property type="entry name" value="GLYCOSYLTRANSFERASE"/>
    <property type="match status" value="1"/>
</dbReference>
<dbReference type="PANTHER" id="PTHR43685:SF2">
    <property type="entry name" value="GLYCOSYLTRANSFERASE 2-LIKE DOMAIN-CONTAINING PROTEIN"/>
    <property type="match status" value="1"/>
</dbReference>
<name>A0A3M9MEN8_9MICO</name>
<dbReference type="Gene3D" id="3.90.550.10">
    <property type="entry name" value="Spore Coat Polysaccharide Biosynthesis Protein SpsA, Chain A"/>
    <property type="match status" value="1"/>
</dbReference>
<evidence type="ECO:0000313" key="4">
    <source>
        <dbReference type="Proteomes" id="UP000271678"/>
    </source>
</evidence>
<protein>
    <submittedName>
        <fullName evidence="3">Glycosyltransferase family 2 protein</fullName>
    </submittedName>
</protein>
<dbReference type="RefSeq" id="WP_123270887.1">
    <property type="nucleotide sequence ID" value="NZ_RJJQ01000005.1"/>
</dbReference>
<keyword evidence="1" id="KW-1133">Transmembrane helix</keyword>
<feature type="transmembrane region" description="Helical" evidence="1">
    <location>
        <begin position="235"/>
        <end position="253"/>
    </location>
</feature>